<gene>
    <name evidence="9" type="ORF">C8R41DRAFT_770001</name>
</gene>
<feature type="transmembrane region" description="Helical" evidence="8">
    <location>
        <begin position="234"/>
        <end position="253"/>
    </location>
</feature>
<evidence type="ECO:0000256" key="8">
    <source>
        <dbReference type="SAM" id="Phobius"/>
    </source>
</evidence>
<evidence type="ECO:0000256" key="1">
    <source>
        <dbReference type="ARBA" id="ARBA00004141"/>
    </source>
</evidence>
<comment type="similarity">
    <text evidence="3">Belongs to the PIGC family.</text>
</comment>
<evidence type="ECO:0000256" key="2">
    <source>
        <dbReference type="ARBA" id="ARBA00004687"/>
    </source>
</evidence>
<feature type="transmembrane region" description="Helical" evidence="8">
    <location>
        <begin position="259"/>
        <end position="281"/>
    </location>
</feature>
<keyword evidence="9" id="KW-0808">Transferase</keyword>
<dbReference type="GO" id="GO:0016757">
    <property type="term" value="F:glycosyltransferase activity"/>
    <property type="evidence" value="ECO:0007669"/>
    <property type="project" value="UniProtKB-KW"/>
</dbReference>
<dbReference type="Proteomes" id="UP001150217">
    <property type="component" value="Unassembled WGS sequence"/>
</dbReference>
<evidence type="ECO:0000256" key="5">
    <source>
        <dbReference type="ARBA" id="ARBA00022692"/>
    </source>
</evidence>
<feature type="transmembrane region" description="Helical" evidence="8">
    <location>
        <begin position="79"/>
        <end position="98"/>
    </location>
</feature>
<comment type="subcellular location">
    <subcellularLocation>
        <location evidence="1">Membrane</location>
        <topology evidence="1">Multi-pass membrane protein</topology>
    </subcellularLocation>
</comment>
<keyword evidence="5 8" id="KW-0812">Transmembrane</keyword>
<dbReference type="InterPro" id="IPR009450">
    <property type="entry name" value="Plno_GlcNAc_GPI2"/>
</dbReference>
<evidence type="ECO:0000313" key="10">
    <source>
        <dbReference type="Proteomes" id="UP001150217"/>
    </source>
</evidence>
<comment type="pathway">
    <text evidence="2">Glycolipid biosynthesis; glycosylphosphatidylinositol-anchor biosynthesis.</text>
</comment>
<protein>
    <submittedName>
        <fullName evidence="9">Phosphatidylinositol N-acetylglucosaminyltransferase subunit C</fullName>
    </submittedName>
</protein>
<organism evidence="9 10">
    <name type="scientific">Lentinula lateritia</name>
    <dbReference type="NCBI Taxonomy" id="40482"/>
    <lineage>
        <taxon>Eukaryota</taxon>
        <taxon>Fungi</taxon>
        <taxon>Dikarya</taxon>
        <taxon>Basidiomycota</taxon>
        <taxon>Agaricomycotina</taxon>
        <taxon>Agaricomycetes</taxon>
        <taxon>Agaricomycetidae</taxon>
        <taxon>Agaricales</taxon>
        <taxon>Marasmiineae</taxon>
        <taxon>Omphalotaceae</taxon>
        <taxon>Lentinula</taxon>
    </lineage>
</organism>
<dbReference type="PIRSF" id="PIRSF016104">
    <property type="entry name" value="GPI2"/>
    <property type="match status" value="1"/>
</dbReference>
<dbReference type="PANTHER" id="PTHR12982:SF0">
    <property type="entry name" value="PHOSPHATIDYLINOSITOL N-ACETYLGLUCOSAMINYLTRANSFERASE SUBUNIT C"/>
    <property type="match status" value="1"/>
</dbReference>
<evidence type="ECO:0000313" key="9">
    <source>
        <dbReference type="EMBL" id="KAJ4484103.1"/>
    </source>
</evidence>
<dbReference type="Pfam" id="PF06432">
    <property type="entry name" value="GPI2"/>
    <property type="match status" value="1"/>
</dbReference>
<evidence type="ECO:0000256" key="7">
    <source>
        <dbReference type="ARBA" id="ARBA00023136"/>
    </source>
</evidence>
<dbReference type="EMBL" id="JANVFT010000055">
    <property type="protein sequence ID" value="KAJ4484103.1"/>
    <property type="molecule type" value="Genomic_DNA"/>
</dbReference>
<feature type="transmembrane region" description="Helical" evidence="8">
    <location>
        <begin position="124"/>
        <end position="142"/>
    </location>
</feature>
<name>A0ABQ8VAF7_9AGAR</name>
<keyword evidence="10" id="KW-1185">Reference proteome</keyword>
<keyword evidence="7 8" id="KW-0472">Membrane</keyword>
<dbReference type="PANTHER" id="PTHR12982">
    <property type="entry name" value="PHOSPHATIDYLINOSITOL GLYCAN, CLASS C"/>
    <property type="match status" value="1"/>
</dbReference>
<comment type="caution">
    <text evidence="9">The sequence shown here is derived from an EMBL/GenBank/DDBJ whole genome shotgun (WGS) entry which is preliminary data.</text>
</comment>
<keyword evidence="9" id="KW-0328">Glycosyltransferase</keyword>
<evidence type="ECO:0000256" key="6">
    <source>
        <dbReference type="ARBA" id="ARBA00022989"/>
    </source>
</evidence>
<feature type="transmembrane region" description="Helical" evidence="8">
    <location>
        <begin position="154"/>
        <end position="173"/>
    </location>
</feature>
<keyword evidence="4" id="KW-0337">GPI-anchor biosynthesis</keyword>
<accession>A0ABQ8VAF7</accession>
<evidence type="ECO:0000256" key="3">
    <source>
        <dbReference type="ARBA" id="ARBA00008321"/>
    </source>
</evidence>
<evidence type="ECO:0000256" key="4">
    <source>
        <dbReference type="ARBA" id="ARBA00022502"/>
    </source>
</evidence>
<keyword evidence="6 8" id="KW-1133">Transmembrane helix</keyword>
<feature type="transmembrane region" description="Helical" evidence="8">
    <location>
        <begin position="43"/>
        <end position="67"/>
    </location>
</feature>
<proteinExistence type="inferred from homology"/>
<reference evidence="9" key="1">
    <citation type="submission" date="2022-08" db="EMBL/GenBank/DDBJ databases">
        <title>A Global Phylogenomic Analysis of the Shiitake Genus Lentinula.</title>
        <authorList>
            <consortium name="DOE Joint Genome Institute"/>
            <person name="Sierra-Patev S."/>
            <person name="Min B."/>
            <person name="Naranjo-Ortiz M."/>
            <person name="Looney B."/>
            <person name="Konkel Z."/>
            <person name="Slot J.C."/>
            <person name="Sakamoto Y."/>
            <person name="Steenwyk J.L."/>
            <person name="Rokas A."/>
            <person name="Carro J."/>
            <person name="Camarero S."/>
            <person name="Ferreira P."/>
            <person name="Molpeceres G."/>
            <person name="Ruiz-Duenas F.J."/>
            <person name="Serrano A."/>
            <person name="Henrissat B."/>
            <person name="Drula E."/>
            <person name="Hughes K.W."/>
            <person name="Mata J.L."/>
            <person name="Ishikawa N.K."/>
            <person name="Vargas-Isla R."/>
            <person name="Ushijima S."/>
            <person name="Smith C.A."/>
            <person name="Ahrendt S."/>
            <person name="Andreopoulos W."/>
            <person name="He G."/>
            <person name="Labutti K."/>
            <person name="Lipzen A."/>
            <person name="Ng V."/>
            <person name="Riley R."/>
            <person name="Sandor L."/>
            <person name="Barry K."/>
            <person name="Martinez A.T."/>
            <person name="Xiao Y."/>
            <person name="Gibbons J.G."/>
            <person name="Terashima K."/>
            <person name="Grigoriev I.V."/>
            <person name="Hibbett D.S."/>
        </authorList>
    </citation>
    <scope>NUCLEOTIDE SEQUENCE</scope>
    <source>
        <strain evidence="9">RHP3577 ss4</strain>
    </source>
</reference>
<sequence>MSPVTPPWEKVLWKKQPYPDNYIPEGALDLSLRKNPNFKPYTYWPLVHLSTAITQHLATIFIFLCVFVRLKDHSLDPRVLIFLSLGCFFLGYLVWEVLQYTQNLGGSNHDNESNERIRLDRVKTFKSSILIFLALMSLSPVLRTLSAATSSDSIWALSACLFLLNILLADYGSSSPVIQGRHERLTSVLSMNAAISSSVVLASRLTNDLAVFALIQFSVQSFTLFPMLRRRLQVPMQTLLTLILSISSFLLAIPLSSTIAFLVLFVLLAVTMLAPAVLVWAQKYKNEIRGPWDVAVPKLN</sequence>